<gene>
    <name evidence="1" type="ORF">NPIL_159471</name>
</gene>
<dbReference type="AlphaFoldDB" id="A0A8X6MZS6"/>
<accession>A0A8X6MZS6</accession>
<keyword evidence="2" id="KW-1185">Reference proteome</keyword>
<name>A0A8X6MZS6_NEPPI</name>
<proteinExistence type="predicted"/>
<evidence type="ECO:0000313" key="1">
    <source>
        <dbReference type="EMBL" id="GFS86662.1"/>
    </source>
</evidence>
<dbReference type="EMBL" id="BMAW01052645">
    <property type="protein sequence ID" value="GFS86662.1"/>
    <property type="molecule type" value="Genomic_DNA"/>
</dbReference>
<sequence>MPIIKEKLDLLKRKRSTILAAITKLIDPTSEKSDLEYSVERLRDKINELTLADDKIHEILNDEEFNEDVIDCEKCTENAHLAMFTYKKKANTNTNFSSPRSPIAVVVNYASASSNIQ</sequence>
<protein>
    <submittedName>
        <fullName evidence="1">Uncharacterized protein</fullName>
    </submittedName>
</protein>
<comment type="caution">
    <text evidence="1">The sequence shown here is derived from an EMBL/GenBank/DDBJ whole genome shotgun (WGS) entry which is preliminary data.</text>
</comment>
<organism evidence="1 2">
    <name type="scientific">Nephila pilipes</name>
    <name type="common">Giant wood spider</name>
    <name type="synonym">Nephila maculata</name>
    <dbReference type="NCBI Taxonomy" id="299642"/>
    <lineage>
        <taxon>Eukaryota</taxon>
        <taxon>Metazoa</taxon>
        <taxon>Ecdysozoa</taxon>
        <taxon>Arthropoda</taxon>
        <taxon>Chelicerata</taxon>
        <taxon>Arachnida</taxon>
        <taxon>Araneae</taxon>
        <taxon>Araneomorphae</taxon>
        <taxon>Entelegynae</taxon>
        <taxon>Araneoidea</taxon>
        <taxon>Nephilidae</taxon>
        <taxon>Nephila</taxon>
    </lineage>
</organism>
<evidence type="ECO:0000313" key="2">
    <source>
        <dbReference type="Proteomes" id="UP000887013"/>
    </source>
</evidence>
<dbReference type="Proteomes" id="UP000887013">
    <property type="component" value="Unassembled WGS sequence"/>
</dbReference>
<reference evidence="1" key="1">
    <citation type="submission" date="2020-08" db="EMBL/GenBank/DDBJ databases">
        <title>Multicomponent nature underlies the extraordinary mechanical properties of spider dragline silk.</title>
        <authorList>
            <person name="Kono N."/>
            <person name="Nakamura H."/>
            <person name="Mori M."/>
            <person name="Yoshida Y."/>
            <person name="Ohtoshi R."/>
            <person name="Malay A.D."/>
            <person name="Moran D.A.P."/>
            <person name="Tomita M."/>
            <person name="Numata K."/>
            <person name="Arakawa K."/>
        </authorList>
    </citation>
    <scope>NUCLEOTIDE SEQUENCE</scope>
</reference>